<keyword evidence="1" id="KW-0812">Transmembrane</keyword>
<feature type="transmembrane region" description="Helical" evidence="1">
    <location>
        <begin position="143"/>
        <end position="162"/>
    </location>
</feature>
<feature type="transmembrane region" description="Helical" evidence="1">
    <location>
        <begin position="119"/>
        <end position="136"/>
    </location>
</feature>
<dbReference type="Proteomes" id="UP001180487">
    <property type="component" value="Unassembled WGS sequence"/>
</dbReference>
<reference evidence="2 3" key="1">
    <citation type="submission" date="2023-07" db="EMBL/GenBank/DDBJ databases">
        <title>Sorghum-associated microbial communities from plants grown in Nebraska, USA.</title>
        <authorList>
            <person name="Schachtman D."/>
        </authorList>
    </citation>
    <scope>NUCLEOTIDE SEQUENCE [LARGE SCALE GENOMIC DNA]</scope>
    <source>
        <strain evidence="2 3">BE313</strain>
    </source>
</reference>
<feature type="transmembrane region" description="Helical" evidence="1">
    <location>
        <begin position="238"/>
        <end position="258"/>
    </location>
</feature>
<dbReference type="PANTHER" id="PTHR43535:SF1">
    <property type="entry name" value="PHOSPHATIDATE CYTIDYLYLTRANSFERASE"/>
    <property type="match status" value="1"/>
</dbReference>
<keyword evidence="3" id="KW-1185">Reference proteome</keyword>
<dbReference type="RefSeq" id="WP_310370423.1">
    <property type="nucleotide sequence ID" value="NZ_JAVDXT010000001.1"/>
</dbReference>
<comment type="caution">
    <text evidence="2">The sequence shown here is derived from an EMBL/GenBank/DDBJ whole genome shotgun (WGS) entry which is preliminary data.</text>
</comment>
<dbReference type="EMBL" id="JAVDXT010000001">
    <property type="protein sequence ID" value="MDR7375884.1"/>
    <property type="molecule type" value="Genomic_DNA"/>
</dbReference>
<feature type="transmembrane region" description="Helical" evidence="1">
    <location>
        <begin position="56"/>
        <end position="83"/>
    </location>
</feature>
<feature type="transmembrane region" description="Helical" evidence="1">
    <location>
        <begin position="213"/>
        <end position="232"/>
    </location>
</feature>
<dbReference type="PANTHER" id="PTHR43535">
    <property type="entry name" value="PHOSPHATIDATE CYTIDYLYLTRANSFERASE"/>
    <property type="match status" value="1"/>
</dbReference>
<keyword evidence="1" id="KW-0472">Membrane</keyword>
<name>A0ABU2C3I1_9BURK</name>
<dbReference type="Pfam" id="PF01148">
    <property type="entry name" value="CTP_transf_1"/>
    <property type="match status" value="1"/>
</dbReference>
<gene>
    <name evidence="2" type="ORF">J2X19_000542</name>
</gene>
<keyword evidence="2" id="KW-0808">Transferase</keyword>
<feature type="transmembrane region" description="Helical" evidence="1">
    <location>
        <begin position="174"/>
        <end position="192"/>
    </location>
</feature>
<evidence type="ECO:0000313" key="2">
    <source>
        <dbReference type="EMBL" id="MDR7375884.1"/>
    </source>
</evidence>
<dbReference type="GO" id="GO:0004605">
    <property type="term" value="F:phosphatidate cytidylyltransferase activity"/>
    <property type="evidence" value="ECO:0007669"/>
    <property type="project" value="UniProtKB-EC"/>
</dbReference>
<evidence type="ECO:0000313" key="3">
    <source>
        <dbReference type="Proteomes" id="UP001180487"/>
    </source>
</evidence>
<sequence length="300" mass="31933">MSDSSVATLAGTAMAPRIWVAMLLLYGVLALASLGAGRWTAPDSALRQQINAWWRIFPVVSLSMLLYPVGPVLLSLLIASLALRELSTHYVGPRWRFQAVCVAVLLLQTALALHSTAMATALLLALLLAQAVYCGLRRQPAQILLLLFLLLSAGLSFLPSLLQLTPSSTVNLAWFFYLFALTALNDIAQFVSGKCFGKHRLAAHISPNKTWQGLVGGVLASLAVSVALGLYLQLAGLPLLLALGLLLSLAGVAGDLVFSAAKRRLGIKDFSQLIPGHGGILDRVDSLVLTAPLLYCGLML</sequence>
<feature type="transmembrane region" description="Helical" evidence="1">
    <location>
        <begin position="18"/>
        <end position="36"/>
    </location>
</feature>
<proteinExistence type="predicted"/>
<keyword evidence="1" id="KW-1133">Transmembrane helix</keyword>
<evidence type="ECO:0000256" key="1">
    <source>
        <dbReference type="SAM" id="Phobius"/>
    </source>
</evidence>
<accession>A0ABU2C3I1</accession>
<dbReference type="EC" id="2.7.7.41" evidence="2"/>
<protein>
    <submittedName>
        <fullName evidence="2">Phosphatidate cytidylyltransferase</fullName>
        <ecNumber evidence="2">2.7.7.41</ecNumber>
    </submittedName>
</protein>
<keyword evidence="2" id="KW-0548">Nucleotidyltransferase</keyword>
<organism evidence="2 3">
    <name type="scientific">Rhodoferax ferrireducens</name>
    <dbReference type="NCBI Taxonomy" id="192843"/>
    <lineage>
        <taxon>Bacteria</taxon>
        <taxon>Pseudomonadati</taxon>
        <taxon>Pseudomonadota</taxon>
        <taxon>Betaproteobacteria</taxon>
        <taxon>Burkholderiales</taxon>
        <taxon>Comamonadaceae</taxon>
        <taxon>Rhodoferax</taxon>
    </lineage>
</organism>